<sequence>MKKLTYIVLTLCLALYSCGMTDVWKDWEDEGTLSTDRLKPSEVKEILCAAEGWKMTYKGIDFYFQFNDGGYVISDTDESILENKVEDGYHLDFKGADKVFLTLENAGALKYLTEGSEETLVITAYTNQKITAKGEVNGVAMDLTPVTSVEIKKNDDAKKAAIVARNKALFLSKVQTELYNGVIRDANGKFIAHYAISGANNESIKISVLENRVLTHYERTLTIGADDENGTFNFDAVTLNGSSVKQILYRFDNSAMSTDTKLSVGPNKDARGFFTGSSYKTYVISKNNSKGDAKEELWQELSWKSVGDIELSDRDVRPLVLCPGSEDAVWYTFFDANWTVKTEFDRIYFTKSKGYMPYGGADRIAEVEQKLTKFFAGWFHADGLYVVQETNGGVAYLYFVSPTTSNWFKLQK</sequence>
<keyword evidence="1" id="KW-0732">Signal</keyword>
<gene>
    <name evidence="2" type="ORF">GGR06_000286</name>
</gene>
<accession>A0A840CR90</accession>
<name>A0A840CR90_9BACE</name>
<reference evidence="2" key="1">
    <citation type="submission" date="2020-08" db="EMBL/GenBank/DDBJ databases">
        <title>Genomic Encyclopedia of Type Strains, Phase IV (KMG-IV): sequencing the most valuable type-strain genomes for metagenomic binning, comparative biology and taxonomic classification.</title>
        <authorList>
            <person name="Goeker M."/>
        </authorList>
    </citation>
    <scope>NUCLEOTIDE SEQUENCE [LARGE SCALE GENOMIC DNA]</scope>
    <source>
        <strain evidence="2">DSM 105720</strain>
    </source>
</reference>
<proteinExistence type="predicted"/>
<dbReference type="RefSeq" id="WP_052517060.1">
    <property type="nucleotide sequence ID" value="NZ_JACIER010000001.1"/>
</dbReference>
<evidence type="ECO:0008006" key="4">
    <source>
        <dbReference type="Google" id="ProtNLM"/>
    </source>
</evidence>
<feature type="signal peptide" evidence="1">
    <location>
        <begin position="1"/>
        <end position="19"/>
    </location>
</feature>
<keyword evidence="3" id="KW-1185">Reference proteome</keyword>
<evidence type="ECO:0000313" key="2">
    <source>
        <dbReference type="EMBL" id="MBB4042527.1"/>
    </source>
</evidence>
<evidence type="ECO:0000313" key="3">
    <source>
        <dbReference type="Proteomes" id="UP000560658"/>
    </source>
</evidence>
<organism evidence="2 3">
    <name type="scientific">Bacteroides reticulotermitis</name>
    <dbReference type="NCBI Taxonomy" id="1133319"/>
    <lineage>
        <taxon>Bacteria</taxon>
        <taxon>Pseudomonadati</taxon>
        <taxon>Bacteroidota</taxon>
        <taxon>Bacteroidia</taxon>
        <taxon>Bacteroidales</taxon>
        <taxon>Bacteroidaceae</taxon>
        <taxon>Bacteroides</taxon>
    </lineage>
</organism>
<evidence type="ECO:0000256" key="1">
    <source>
        <dbReference type="SAM" id="SignalP"/>
    </source>
</evidence>
<dbReference type="PROSITE" id="PS51257">
    <property type="entry name" value="PROKAR_LIPOPROTEIN"/>
    <property type="match status" value="1"/>
</dbReference>
<dbReference type="EMBL" id="JACIER010000001">
    <property type="protein sequence ID" value="MBB4042527.1"/>
    <property type="molecule type" value="Genomic_DNA"/>
</dbReference>
<dbReference type="AlphaFoldDB" id="A0A840CR90"/>
<protein>
    <recommendedName>
        <fullName evidence="4">DUF4302 domain-containing protein</fullName>
    </recommendedName>
</protein>
<feature type="chain" id="PRO_5032553133" description="DUF4302 domain-containing protein" evidence="1">
    <location>
        <begin position="20"/>
        <end position="412"/>
    </location>
</feature>
<dbReference type="Proteomes" id="UP000560658">
    <property type="component" value="Unassembled WGS sequence"/>
</dbReference>
<comment type="caution">
    <text evidence="2">The sequence shown here is derived from an EMBL/GenBank/DDBJ whole genome shotgun (WGS) entry which is preliminary data.</text>
</comment>